<dbReference type="Proteomes" id="UP001500713">
    <property type="component" value="Unassembled WGS sequence"/>
</dbReference>
<dbReference type="PROSITE" id="PS00059">
    <property type="entry name" value="ADH_ZINC"/>
    <property type="match status" value="1"/>
</dbReference>
<feature type="domain" description="Alcohol dehydrogenase-like N-terminal" evidence="7">
    <location>
        <begin position="28"/>
        <end position="147"/>
    </location>
</feature>
<name>A0ABN1B171_9SPHN</name>
<comment type="similarity">
    <text evidence="5">Belongs to the zinc-containing alcohol dehydrogenase family.</text>
</comment>
<dbReference type="InterPro" id="IPR011032">
    <property type="entry name" value="GroES-like_sf"/>
</dbReference>
<comment type="cofactor">
    <cofactor evidence="1 5">
        <name>Zn(2+)</name>
        <dbReference type="ChEBI" id="CHEBI:29105"/>
    </cofactor>
</comment>
<comment type="caution">
    <text evidence="8">The sequence shown here is derived from an EMBL/GenBank/DDBJ whole genome shotgun (WGS) entry which is preliminary data.</text>
</comment>
<dbReference type="SUPFAM" id="SSF51735">
    <property type="entry name" value="NAD(P)-binding Rossmann-fold domains"/>
    <property type="match status" value="1"/>
</dbReference>
<dbReference type="PANTHER" id="PTHR42813:SF7">
    <property type="entry name" value="ALCOHOL DEHYDROGENASE (ZN-DEPENDENT)-RELATED"/>
    <property type="match status" value="1"/>
</dbReference>
<evidence type="ECO:0000259" key="6">
    <source>
        <dbReference type="Pfam" id="PF00107"/>
    </source>
</evidence>
<dbReference type="Gene3D" id="3.40.50.720">
    <property type="entry name" value="NAD(P)-binding Rossmann-like Domain"/>
    <property type="match status" value="1"/>
</dbReference>
<accession>A0ABN1B171</accession>
<dbReference type="SUPFAM" id="SSF50129">
    <property type="entry name" value="GroES-like"/>
    <property type="match status" value="1"/>
</dbReference>
<feature type="domain" description="Alcohol dehydrogenase-like C-terminal" evidence="6">
    <location>
        <begin position="190"/>
        <end position="293"/>
    </location>
</feature>
<sequence>MASINQLTFIKPKQFEWHEVPAPTLQNDGEAIVKPLAVTRCDLDLYMASGMYPMQGPFAFGHEIAGEVVEVGDGVKGFAPGDRVIVPFQINCGACDNCRRGFTNACTSVEPFAAYGFAPTGERKWGGGLSDLVNVPFADAMLVKIPDAVSITGAAAISDNAGDGYRTVAEPLKQRPGADILIVAGLAQSVGLFSVQAARALGAGRIVYRDYDAGRLAKAKALGAEVIETQYSPDLRATEEFPIVVEAAGLPDALTFAIRSTQPCGICSGVSAGMSNQAKVPLRSMYMKGITYTIGRVHARTEIDHLLDCAHCGTINPDDVITRSVPFSQAADAMMDPDIKIVFERD</sequence>
<dbReference type="Pfam" id="PF08240">
    <property type="entry name" value="ADH_N"/>
    <property type="match status" value="1"/>
</dbReference>
<dbReference type="InterPro" id="IPR036291">
    <property type="entry name" value="NAD(P)-bd_dom_sf"/>
</dbReference>
<reference evidence="8 9" key="1">
    <citation type="journal article" date="2019" name="Int. J. Syst. Evol. Microbiol.">
        <title>The Global Catalogue of Microorganisms (GCM) 10K type strain sequencing project: providing services to taxonomists for standard genome sequencing and annotation.</title>
        <authorList>
            <consortium name="The Broad Institute Genomics Platform"/>
            <consortium name="The Broad Institute Genome Sequencing Center for Infectious Disease"/>
            <person name="Wu L."/>
            <person name="Ma J."/>
        </authorList>
    </citation>
    <scope>NUCLEOTIDE SEQUENCE [LARGE SCALE GENOMIC DNA]</scope>
    <source>
        <strain evidence="8 9">JCM 14162</strain>
    </source>
</reference>
<proteinExistence type="inferred from homology"/>
<evidence type="ECO:0000256" key="3">
    <source>
        <dbReference type="ARBA" id="ARBA00022833"/>
    </source>
</evidence>
<evidence type="ECO:0000256" key="4">
    <source>
        <dbReference type="ARBA" id="ARBA00023002"/>
    </source>
</evidence>
<dbReference type="InterPro" id="IPR013149">
    <property type="entry name" value="ADH-like_C"/>
</dbReference>
<evidence type="ECO:0000259" key="7">
    <source>
        <dbReference type="Pfam" id="PF08240"/>
    </source>
</evidence>
<keyword evidence="3 5" id="KW-0862">Zinc</keyword>
<dbReference type="Gene3D" id="3.90.180.10">
    <property type="entry name" value="Medium-chain alcohol dehydrogenases, catalytic domain"/>
    <property type="match status" value="1"/>
</dbReference>
<dbReference type="InterPro" id="IPR013154">
    <property type="entry name" value="ADH-like_N"/>
</dbReference>
<keyword evidence="4" id="KW-0560">Oxidoreductase</keyword>
<dbReference type="RefSeq" id="WP_229955907.1">
    <property type="nucleotide sequence ID" value="NZ_BAAAEM010000003.1"/>
</dbReference>
<dbReference type="InterPro" id="IPR002328">
    <property type="entry name" value="ADH_Zn_CS"/>
</dbReference>
<evidence type="ECO:0000313" key="8">
    <source>
        <dbReference type="EMBL" id="GAA0488219.1"/>
    </source>
</evidence>
<protein>
    <submittedName>
        <fullName evidence="8">Alcohol dehydrogenase catalytic domain-containing protein</fullName>
    </submittedName>
</protein>
<keyword evidence="9" id="KW-1185">Reference proteome</keyword>
<evidence type="ECO:0000256" key="2">
    <source>
        <dbReference type="ARBA" id="ARBA00022723"/>
    </source>
</evidence>
<dbReference type="EMBL" id="BAAAEM010000003">
    <property type="protein sequence ID" value="GAA0488219.1"/>
    <property type="molecule type" value="Genomic_DNA"/>
</dbReference>
<dbReference type="Pfam" id="PF00107">
    <property type="entry name" value="ADH_zinc_N"/>
    <property type="match status" value="1"/>
</dbReference>
<keyword evidence="2 5" id="KW-0479">Metal-binding</keyword>
<evidence type="ECO:0000256" key="5">
    <source>
        <dbReference type="RuleBase" id="RU361277"/>
    </source>
</evidence>
<dbReference type="PANTHER" id="PTHR42813">
    <property type="entry name" value="ZINC-TYPE ALCOHOL DEHYDROGENASE-LIKE"/>
    <property type="match status" value="1"/>
</dbReference>
<organism evidence="8 9">
    <name type="scientific">Parasphingorhabdus litoris</name>
    <dbReference type="NCBI Taxonomy" id="394733"/>
    <lineage>
        <taxon>Bacteria</taxon>
        <taxon>Pseudomonadati</taxon>
        <taxon>Pseudomonadota</taxon>
        <taxon>Alphaproteobacteria</taxon>
        <taxon>Sphingomonadales</taxon>
        <taxon>Sphingomonadaceae</taxon>
        <taxon>Parasphingorhabdus</taxon>
    </lineage>
</organism>
<evidence type="ECO:0000313" key="9">
    <source>
        <dbReference type="Proteomes" id="UP001500713"/>
    </source>
</evidence>
<gene>
    <name evidence="8" type="ORF">GCM10009096_34020</name>
</gene>
<evidence type="ECO:0000256" key="1">
    <source>
        <dbReference type="ARBA" id="ARBA00001947"/>
    </source>
</evidence>